<protein>
    <submittedName>
        <fullName evidence="2">Protein FrlC</fullName>
    </submittedName>
</protein>
<proteinExistence type="predicted"/>
<dbReference type="Pfam" id="PF01261">
    <property type="entry name" value="AP_endonuc_2"/>
    <property type="match status" value="1"/>
</dbReference>
<dbReference type="PANTHER" id="PTHR12110">
    <property type="entry name" value="HYDROXYPYRUVATE ISOMERASE"/>
    <property type="match status" value="1"/>
</dbReference>
<dbReference type="SUPFAM" id="SSF51658">
    <property type="entry name" value="Xylose isomerase-like"/>
    <property type="match status" value="1"/>
</dbReference>
<name>A0A1I3S5M9_HALDA</name>
<feature type="domain" description="Xylose isomerase-like TIM barrel" evidence="1">
    <location>
        <begin position="24"/>
        <end position="271"/>
    </location>
</feature>
<keyword evidence="3" id="KW-1185">Reference proteome</keyword>
<dbReference type="Gene3D" id="3.20.20.150">
    <property type="entry name" value="Divalent-metal-dependent TIM barrel enzymes"/>
    <property type="match status" value="1"/>
</dbReference>
<organism evidence="2 3">
    <name type="scientific">Halobacillus dabanensis</name>
    <dbReference type="NCBI Taxonomy" id="240302"/>
    <lineage>
        <taxon>Bacteria</taxon>
        <taxon>Bacillati</taxon>
        <taxon>Bacillota</taxon>
        <taxon>Bacilli</taxon>
        <taxon>Bacillales</taxon>
        <taxon>Bacillaceae</taxon>
        <taxon>Halobacillus</taxon>
    </lineage>
</organism>
<dbReference type="InterPro" id="IPR050312">
    <property type="entry name" value="IolE/XylAMocC-like"/>
</dbReference>
<dbReference type="AlphaFoldDB" id="A0A1I3S5M9"/>
<dbReference type="RefSeq" id="WP_075035566.1">
    <property type="nucleotide sequence ID" value="NZ_FOSB01000002.1"/>
</dbReference>
<accession>A0A1I3S5M9</accession>
<dbReference type="PANTHER" id="PTHR12110:SF21">
    <property type="entry name" value="XYLOSE ISOMERASE-LIKE TIM BARREL DOMAIN-CONTAINING PROTEIN"/>
    <property type="match status" value="1"/>
</dbReference>
<sequence>MINKIAGMNITYYRYSFEMFLDSMAKLEIPSIELWGGAPHFYLEDLTHQKIQETRKKIRDRDLTINFFTPEQCMYPISLGAEDEMMRTRSLDYFTRCLDICHSLEVDKMLVTAGLGYFDEDMEEGWVRARDSFEKLTKSAEEKGVTLALEPLSTYESNLVTDLPTLKRMLTEVNSPNLKAMVDTVPMALSGESLKRYFAEFGKDLIHIHLVDTNQHHAHLAWGDGNLPLADYLKVVEENGYEGYLTLELIGSKYTSDPEAGVVKSLNRIKNVLEKST</sequence>
<dbReference type="InterPro" id="IPR036237">
    <property type="entry name" value="Xyl_isomerase-like_sf"/>
</dbReference>
<evidence type="ECO:0000259" key="1">
    <source>
        <dbReference type="Pfam" id="PF01261"/>
    </source>
</evidence>
<reference evidence="3" key="1">
    <citation type="submission" date="2016-10" db="EMBL/GenBank/DDBJ databases">
        <authorList>
            <person name="Varghese N."/>
            <person name="Submissions S."/>
        </authorList>
    </citation>
    <scope>NUCLEOTIDE SEQUENCE [LARGE SCALE GENOMIC DNA]</scope>
    <source>
        <strain evidence="3">CGMCC 1.3704</strain>
    </source>
</reference>
<dbReference type="InterPro" id="IPR013022">
    <property type="entry name" value="Xyl_isomerase-like_TIM-brl"/>
</dbReference>
<dbReference type="EMBL" id="FOSB01000002">
    <property type="protein sequence ID" value="SFJ52887.1"/>
    <property type="molecule type" value="Genomic_DNA"/>
</dbReference>
<dbReference type="Proteomes" id="UP000183557">
    <property type="component" value="Unassembled WGS sequence"/>
</dbReference>
<evidence type="ECO:0000313" key="2">
    <source>
        <dbReference type="EMBL" id="SFJ52887.1"/>
    </source>
</evidence>
<gene>
    <name evidence="2" type="ORF">SAMN04487936_102510</name>
</gene>
<evidence type="ECO:0000313" key="3">
    <source>
        <dbReference type="Proteomes" id="UP000183557"/>
    </source>
</evidence>